<evidence type="ECO:0000313" key="2">
    <source>
        <dbReference type="EMBL" id="KAJ4339366.1"/>
    </source>
</evidence>
<protein>
    <submittedName>
        <fullName evidence="2">Uncharacterized protein</fullName>
    </submittedName>
</protein>
<evidence type="ECO:0000256" key="1">
    <source>
        <dbReference type="SAM" id="MobiDB-lite"/>
    </source>
</evidence>
<name>A0A9W8X2D9_9PLEO</name>
<sequence>MSSADADKSDQPGARVLPSSDELQEALQVEVHDRVGEKRPLGDIIEGKRSVLIFTRHFFLIISNGSYQPIDTYAKTTSSAYPIYTDPTCRLHKILKFKSALKEQGDGEEKKDYMQDAGTAMSRIFGGIKAALGDIKNTPYIGPKAQNGGEVIIAADGRCEYMYRMQNTVDHTNVADLIQIVGATPAAHTGSDSGVPTNQS</sequence>
<dbReference type="OrthoDB" id="40334at2759"/>
<dbReference type="Proteomes" id="UP001140562">
    <property type="component" value="Unassembled WGS sequence"/>
</dbReference>
<accession>A0A9W8X2D9</accession>
<feature type="region of interest" description="Disordered" evidence="1">
    <location>
        <begin position="1"/>
        <end position="22"/>
    </location>
</feature>
<reference evidence="2" key="1">
    <citation type="submission" date="2022-10" db="EMBL/GenBank/DDBJ databases">
        <title>Tapping the CABI collections for fungal endophytes: first genome assemblies for Collariella, Neodidymelliopsis, Ascochyta clinopodiicola, Didymella pomorum, Didymosphaeria variabile, Neocosmospora piperis and Neocucurbitaria cava.</title>
        <authorList>
            <person name="Hill R."/>
        </authorList>
    </citation>
    <scope>NUCLEOTIDE SEQUENCE</scope>
    <source>
        <strain evidence="2">IMI 360193</strain>
    </source>
</reference>
<organism evidence="2 3">
    <name type="scientific">Didymella glomerata</name>
    <dbReference type="NCBI Taxonomy" id="749621"/>
    <lineage>
        <taxon>Eukaryota</taxon>
        <taxon>Fungi</taxon>
        <taxon>Dikarya</taxon>
        <taxon>Ascomycota</taxon>
        <taxon>Pezizomycotina</taxon>
        <taxon>Dothideomycetes</taxon>
        <taxon>Pleosporomycetidae</taxon>
        <taxon>Pleosporales</taxon>
        <taxon>Pleosporineae</taxon>
        <taxon>Didymellaceae</taxon>
        <taxon>Didymella</taxon>
    </lineage>
</organism>
<comment type="caution">
    <text evidence="2">The sequence shown here is derived from an EMBL/GenBank/DDBJ whole genome shotgun (WGS) entry which is preliminary data.</text>
</comment>
<gene>
    <name evidence="2" type="ORF">N0V87_003303</name>
</gene>
<proteinExistence type="predicted"/>
<dbReference type="EMBL" id="JAPEUV010000023">
    <property type="protein sequence ID" value="KAJ4339366.1"/>
    <property type="molecule type" value="Genomic_DNA"/>
</dbReference>
<feature type="compositionally biased region" description="Basic and acidic residues" evidence="1">
    <location>
        <begin position="1"/>
        <end position="10"/>
    </location>
</feature>
<keyword evidence="3" id="KW-1185">Reference proteome</keyword>
<dbReference type="InterPro" id="IPR032801">
    <property type="entry name" value="PXL2A/B/C"/>
</dbReference>
<dbReference type="Pfam" id="PF13911">
    <property type="entry name" value="AhpC-TSA_2"/>
    <property type="match status" value="1"/>
</dbReference>
<dbReference type="AlphaFoldDB" id="A0A9W8X2D9"/>
<evidence type="ECO:0000313" key="3">
    <source>
        <dbReference type="Proteomes" id="UP001140562"/>
    </source>
</evidence>